<dbReference type="AlphaFoldDB" id="A0A158QPR1"/>
<feature type="compositionally biased region" description="Basic and acidic residues" evidence="1">
    <location>
        <begin position="16"/>
        <end position="25"/>
    </location>
</feature>
<protein>
    <submittedName>
        <fullName evidence="4">RHG42</fullName>
    </submittedName>
</protein>
<keyword evidence="3" id="KW-1185">Reference proteome</keyword>
<feature type="region of interest" description="Disordered" evidence="1">
    <location>
        <begin position="1"/>
        <end position="30"/>
    </location>
</feature>
<accession>A0A158QPR1</accession>
<evidence type="ECO:0000313" key="2">
    <source>
        <dbReference type="EMBL" id="VDO47885.1"/>
    </source>
</evidence>
<dbReference type="OrthoDB" id="10515221at2759"/>
<sequence length="226" mass="24205">MHRSRAVDSPQSGDEAPPKSKEGGGSRRQRWSFAFRRRWFSTSARDLKSDHSGLESPTSPGVCDDAGILISPRKTKLGSSWHSDAPSSSCTDRPDTGTSSGVVKRKSLRRIFGSSNPAKDHQTPSSPTNRKRLSEGTPRTVLSSCDVEPSGDPTTQVAGGVVPDNTTTTTATTTASPVIDGVLSTETDSNCCQSVDEGLPPPMDEITLNNSHMVSVFKVFLVIRFV</sequence>
<feature type="compositionally biased region" description="Polar residues" evidence="1">
    <location>
        <begin position="113"/>
        <end position="128"/>
    </location>
</feature>
<dbReference type="WBParaSite" id="HPLM_0001312401-mRNA-1">
    <property type="protein sequence ID" value="HPLM_0001312401-mRNA-1"/>
    <property type="gene ID" value="HPLM_0001312401"/>
</dbReference>
<reference evidence="4" key="1">
    <citation type="submission" date="2016-04" db="UniProtKB">
        <authorList>
            <consortium name="WormBaseParasite"/>
        </authorList>
    </citation>
    <scope>IDENTIFICATION</scope>
</reference>
<dbReference type="EMBL" id="UZAF01018088">
    <property type="protein sequence ID" value="VDO47885.1"/>
    <property type="molecule type" value="Genomic_DNA"/>
</dbReference>
<dbReference type="Proteomes" id="UP000268014">
    <property type="component" value="Unassembled WGS sequence"/>
</dbReference>
<evidence type="ECO:0000313" key="3">
    <source>
        <dbReference type="Proteomes" id="UP000268014"/>
    </source>
</evidence>
<evidence type="ECO:0000256" key="1">
    <source>
        <dbReference type="SAM" id="MobiDB-lite"/>
    </source>
</evidence>
<proteinExistence type="predicted"/>
<organism evidence="4">
    <name type="scientific">Haemonchus placei</name>
    <name type="common">Barber's pole worm</name>
    <dbReference type="NCBI Taxonomy" id="6290"/>
    <lineage>
        <taxon>Eukaryota</taxon>
        <taxon>Metazoa</taxon>
        <taxon>Ecdysozoa</taxon>
        <taxon>Nematoda</taxon>
        <taxon>Chromadorea</taxon>
        <taxon>Rhabditida</taxon>
        <taxon>Rhabditina</taxon>
        <taxon>Rhabditomorpha</taxon>
        <taxon>Strongyloidea</taxon>
        <taxon>Trichostrongylidae</taxon>
        <taxon>Haemonchus</taxon>
    </lineage>
</organism>
<gene>
    <name evidence="2" type="ORF">HPLM_LOCUS13116</name>
</gene>
<name>A0A158QPR1_HAEPC</name>
<feature type="region of interest" description="Disordered" evidence="1">
    <location>
        <begin position="44"/>
        <end position="153"/>
    </location>
</feature>
<evidence type="ECO:0000313" key="4">
    <source>
        <dbReference type="WBParaSite" id="HPLM_0001312401-mRNA-1"/>
    </source>
</evidence>
<reference evidence="2 3" key="2">
    <citation type="submission" date="2018-11" db="EMBL/GenBank/DDBJ databases">
        <authorList>
            <consortium name="Pathogen Informatics"/>
        </authorList>
    </citation>
    <scope>NUCLEOTIDE SEQUENCE [LARGE SCALE GENOMIC DNA]</scope>
    <source>
        <strain evidence="2 3">MHpl1</strain>
    </source>
</reference>
<feature type="compositionally biased region" description="Polar residues" evidence="1">
    <location>
        <begin position="77"/>
        <end position="101"/>
    </location>
</feature>
<dbReference type="STRING" id="6290.A0A158QPR1"/>